<keyword evidence="7 12" id="KW-0949">S-adenosyl-L-methionine</keyword>
<dbReference type="InterPro" id="IPR027492">
    <property type="entry name" value="RNA_MTrfase_RlmN"/>
</dbReference>
<feature type="binding site" evidence="12">
    <location>
        <position position="292"/>
    </location>
    <ligand>
        <name>S-adenosyl-L-methionine</name>
        <dbReference type="ChEBI" id="CHEBI:59789"/>
    </ligand>
</feature>
<keyword evidence="6 12" id="KW-0808">Transferase</keyword>
<dbReference type="GO" id="GO:0030488">
    <property type="term" value="P:tRNA methylation"/>
    <property type="evidence" value="ECO:0007669"/>
    <property type="project" value="UniProtKB-UniRule"/>
</dbReference>
<dbReference type="PIRSF" id="PIRSF006004">
    <property type="entry name" value="CHP00048"/>
    <property type="match status" value="1"/>
</dbReference>
<dbReference type="PROSITE" id="PS51918">
    <property type="entry name" value="RADICAL_SAM"/>
    <property type="match status" value="1"/>
</dbReference>
<dbReference type="InterPro" id="IPR040072">
    <property type="entry name" value="Methyltransferase_A"/>
</dbReference>
<gene>
    <name evidence="12" type="primary">rlmN</name>
    <name evidence="14" type="ORF">CCALI_01956</name>
</gene>
<evidence type="ECO:0000256" key="10">
    <source>
        <dbReference type="ARBA" id="ARBA00023004"/>
    </source>
</evidence>
<evidence type="ECO:0000256" key="11">
    <source>
        <dbReference type="ARBA" id="ARBA00023014"/>
    </source>
</evidence>
<dbReference type="NCBIfam" id="TIGR00048">
    <property type="entry name" value="rRNA_mod_RlmN"/>
    <property type="match status" value="1"/>
</dbReference>
<keyword evidence="9 12" id="KW-0479">Metal-binding</keyword>
<dbReference type="GO" id="GO:0070475">
    <property type="term" value="P:rRNA base methylation"/>
    <property type="evidence" value="ECO:0007669"/>
    <property type="project" value="UniProtKB-UniRule"/>
</dbReference>
<dbReference type="GO" id="GO:0046872">
    <property type="term" value="F:metal ion binding"/>
    <property type="evidence" value="ECO:0007669"/>
    <property type="project" value="UniProtKB-KW"/>
</dbReference>
<evidence type="ECO:0000256" key="1">
    <source>
        <dbReference type="ARBA" id="ARBA00004496"/>
    </source>
</evidence>
<evidence type="ECO:0000256" key="7">
    <source>
        <dbReference type="ARBA" id="ARBA00022691"/>
    </source>
</evidence>
<feature type="domain" description="Radical SAM core" evidence="13">
    <location>
        <begin position="100"/>
        <end position="325"/>
    </location>
</feature>
<dbReference type="Pfam" id="PF04055">
    <property type="entry name" value="Radical_SAM"/>
    <property type="match status" value="1"/>
</dbReference>
<evidence type="ECO:0000313" key="14">
    <source>
        <dbReference type="EMBL" id="CCW35763.1"/>
    </source>
</evidence>
<evidence type="ECO:0000256" key="5">
    <source>
        <dbReference type="ARBA" id="ARBA00022603"/>
    </source>
</evidence>
<dbReference type="RefSeq" id="WP_016483288.1">
    <property type="nucleotide sequence ID" value="NC_021487.1"/>
</dbReference>
<comment type="caution">
    <text evidence="12">Lacks conserved residue(s) required for the propagation of feature annotation.</text>
</comment>
<sequence length="369" mass="40745">MEHKLPCLLGCNTKELEQIAIELGEPAYRGRQIARWIYRKQVDSLDAMSDLPAAFRARLAAHYVLGWPQVVHREVAADGTIKYLLRLEDGQSVESVYLPYPDRVSACLSTQVGCPAGCRFCATAQGGLARNLTAGEIVGQYLVMQRESPRRISHVVYMGMGEPLWNYEATVKSLRLLGGEVGLSMRNLTVSTVGVVPGILALAKEDLPITLALSLHAPDDALRARLIPTARKWKLDEILAACAEYARITKRNLTFEYLLIGGVNDSPEQARALAALLERWKLPGNVNLIPFNYVETPEGFRRPTREAIARFREALVAAGRVTTQRMTRGDAINAACGQLRRRMALSDNKTLRVVSSVPRATLSSLPEPT</sequence>
<dbReference type="Proteomes" id="UP000014227">
    <property type="component" value="Chromosome I"/>
</dbReference>
<comment type="function">
    <text evidence="12">Specifically methylates position 2 of adenine 2503 in 23S rRNA and position 2 of adenine 37 in tRNAs.</text>
</comment>
<dbReference type="CDD" id="cd01335">
    <property type="entry name" value="Radical_SAM"/>
    <property type="match status" value="1"/>
</dbReference>
<evidence type="ECO:0000256" key="9">
    <source>
        <dbReference type="ARBA" id="ARBA00022723"/>
    </source>
</evidence>
<comment type="catalytic activity">
    <reaction evidence="12">
        <text>adenosine(37) in tRNA + 2 reduced [2Fe-2S]-[ferredoxin] + 2 S-adenosyl-L-methionine = 2-methyladenosine(37) in tRNA + 5'-deoxyadenosine + L-methionine + 2 oxidized [2Fe-2S]-[ferredoxin] + S-adenosyl-L-homocysteine</text>
        <dbReference type="Rhea" id="RHEA:43332"/>
        <dbReference type="Rhea" id="RHEA-COMP:10000"/>
        <dbReference type="Rhea" id="RHEA-COMP:10001"/>
        <dbReference type="Rhea" id="RHEA-COMP:10162"/>
        <dbReference type="Rhea" id="RHEA-COMP:10485"/>
        <dbReference type="ChEBI" id="CHEBI:17319"/>
        <dbReference type="ChEBI" id="CHEBI:33737"/>
        <dbReference type="ChEBI" id="CHEBI:33738"/>
        <dbReference type="ChEBI" id="CHEBI:57844"/>
        <dbReference type="ChEBI" id="CHEBI:57856"/>
        <dbReference type="ChEBI" id="CHEBI:59789"/>
        <dbReference type="ChEBI" id="CHEBI:74411"/>
        <dbReference type="ChEBI" id="CHEBI:74497"/>
        <dbReference type="EC" id="2.1.1.192"/>
    </reaction>
</comment>
<keyword evidence="8 12" id="KW-0819">tRNA processing</keyword>
<dbReference type="FunFam" id="3.20.20.70:FF:000014">
    <property type="entry name" value="Probable dual-specificity RNA methyltransferase RlmN"/>
    <property type="match status" value="1"/>
</dbReference>
<dbReference type="HOGENOM" id="CLU_029101_0_2_0"/>
<feature type="binding site" evidence="12">
    <location>
        <begin position="161"/>
        <end position="162"/>
    </location>
    <ligand>
        <name>S-adenosyl-L-methionine</name>
        <dbReference type="ChEBI" id="CHEBI:59789"/>
    </ligand>
</feature>
<keyword evidence="12" id="KW-1015">Disulfide bond</keyword>
<dbReference type="PATRIC" id="fig|1303518.3.peg.2012"/>
<dbReference type="GO" id="GO:0051539">
    <property type="term" value="F:4 iron, 4 sulfur cluster binding"/>
    <property type="evidence" value="ECO:0007669"/>
    <property type="project" value="UniProtKB-UniRule"/>
</dbReference>
<evidence type="ECO:0000259" key="13">
    <source>
        <dbReference type="PROSITE" id="PS51918"/>
    </source>
</evidence>
<keyword evidence="11 12" id="KW-0411">Iron-sulfur</keyword>
<feature type="binding site" evidence="12">
    <location>
        <position position="114"/>
    </location>
    <ligand>
        <name>[4Fe-4S] cluster</name>
        <dbReference type="ChEBI" id="CHEBI:49883"/>
        <note>4Fe-4S-S-AdoMet</note>
    </ligand>
</feature>
<dbReference type="InParanoid" id="S0EVG1"/>
<dbReference type="Gene3D" id="1.10.150.530">
    <property type="match status" value="1"/>
</dbReference>
<dbReference type="SFLD" id="SFLDG01062">
    <property type="entry name" value="methyltransferase_(Class_A)"/>
    <property type="match status" value="1"/>
</dbReference>
<name>S0EVG1_CHTCT</name>
<dbReference type="GO" id="GO:0019843">
    <property type="term" value="F:rRNA binding"/>
    <property type="evidence" value="ECO:0007669"/>
    <property type="project" value="UniProtKB-UniRule"/>
</dbReference>
<dbReference type="SFLD" id="SFLDF00275">
    <property type="entry name" value="adenosine_C2_methyltransferase"/>
    <property type="match status" value="1"/>
</dbReference>
<evidence type="ECO:0000256" key="2">
    <source>
        <dbReference type="ARBA" id="ARBA00022485"/>
    </source>
</evidence>
<keyword evidence="15" id="KW-1185">Reference proteome</keyword>
<accession>S0EVG1</accession>
<feature type="binding site" evidence="12">
    <location>
        <position position="191"/>
    </location>
    <ligand>
        <name>S-adenosyl-L-methionine</name>
        <dbReference type="ChEBI" id="CHEBI:59789"/>
    </ligand>
</feature>
<organism evidence="14 15">
    <name type="scientific">Chthonomonas calidirosea (strain DSM 23976 / ICMP 18418 / T49)</name>
    <dbReference type="NCBI Taxonomy" id="1303518"/>
    <lineage>
        <taxon>Bacteria</taxon>
        <taxon>Bacillati</taxon>
        <taxon>Armatimonadota</taxon>
        <taxon>Chthonomonadia</taxon>
        <taxon>Chthonomonadales</taxon>
        <taxon>Chthonomonadaceae</taxon>
        <taxon>Chthonomonas</taxon>
    </lineage>
</organism>
<comment type="catalytic activity">
    <reaction evidence="12">
        <text>adenosine(2503) in 23S rRNA + 2 reduced [2Fe-2S]-[ferredoxin] + 2 S-adenosyl-L-methionine = 2-methyladenosine(2503) in 23S rRNA + 5'-deoxyadenosine + L-methionine + 2 oxidized [2Fe-2S]-[ferredoxin] + S-adenosyl-L-homocysteine</text>
        <dbReference type="Rhea" id="RHEA:42916"/>
        <dbReference type="Rhea" id="RHEA-COMP:10000"/>
        <dbReference type="Rhea" id="RHEA-COMP:10001"/>
        <dbReference type="Rhea" id="RHEA-COMP:10152"/>
        <dbReference type="Rhea" id="RHEA-COMP:10282"/>
        <dbReference type="ChEBI" id="CHEBI:17319"/>
        <dbReference type="ChEBI" id="CHEBI:33737"/>
        <dbReference type="ChEBI" id="CHEBI:33738"/>
        <dbReference type="ChEBI" id="CHEBI:57844"/>
        <dbReference type="ChEBI" id="CHEBI:57856"/>
        <dbReference type="ChEBI" id="CHEBI:59789"/>
        <dbReference type="ChEBI" id="CHEBI:74411"/>
        <dbReference type="ChEBI" id="CHEBI:74497"/>
        <dbReference type="EC" id="2.1.1.192"/>
    </reaction>
</comment>
<dbReference type="EC" id="2.1.1.192" evidence="12"/>
<dbReference type="EMBL" id="HF951689">
    <property type="protein sequence ID" value="CCW35763.1"/>
    <property type="molecule type" value="Genomic_DNA"/>
</dbReference>
<keyword evidence="10 12" id="KW-0408">Iron</keyword>
<evidence type="ECO:0000256" key="12">
    <source>
        <dbReference type="HAMAP-Rule" id="MF_01849"/>
    </source>
</evidence>
<dbReference type="PANTHER" id="PTHR30544:SF5">
    <property type="entry name" value="RADICAL SAM CORE DOMAIN-CONTAINING PROTEIN"/>
    <property type="match status" value="1"/>
</dbReference>
<comment type="similarity">
    <text evidence="12">Belongs to the radical SAM superfamily. RlmN family.</text>
</comment>
<dbReference type="PANTHER" id="PTHR30544">
    <property type="entry name" value="23S RRNA METHYLTRANSFERASE"/>
    <property type="match status" value="1"/>
</dbReference>
<dbReference type="GO" id="GO:0000049">
    <property type="term" value="F:tRNA binding"/>
    <property type="evidence" value="ECO:0007669"/>
    <property type="project" value="UniProtKB-UniRule"/>
</dbReference>
<dbReference type="Pfam" id="PF21016">
    <property type="entry name" value="RlmN_N"/>
    <property type="match status" value="1"/>
</dbReference>
<dbReference type="InterPro" id="IPR004383">
    <property type="entry name" value="rRNA_lsu_MTrfase_RlmN/Cfr"/>
</dbReference>
<dbReference type="OrthoDB" id="9793973at2"/>
<dbReference type="AlphaFoldDB" id="S0EVG1"/>
<dbReference type="SUPFAM" id="SSF102114">
    <property type="entry name" value="Radical SAM enzymes"/>
    <property type="match status" value="1"/>
</dbReference>
<dbReference type="GO" id="GO:0070040">
    <property type="term" value="F:rRNA (adenine(2503)-C2-)-methyltransferase activity"/>
    <property type="evidence" value="ECO:0007669"/>
    <property type="project" value="UniProtKB-UniRule"/>
</dbReference>
<dbReference type="InterPro" id="IPR013785">
    <property type="entry name" value="Aldolase_TIM"/>
</dbReference>
<feature type="binding site" evidence="12">
    <location>
        <position position="121"/>
    </location>
    <ligand>
        <name>[4Fe-4S] cluster</name>
        <dbReference type="ChEBI" id="CHEBI:49883"/>
        <note>4Fe-4S-S-AdoMet</note>
    </ligand>
</feature>
<keyword evidence="5 12" id="KW-0489">Methyltransferase</keyword>
<evidence type="ECO:0000313" key="15">
    <source>
        <dbReference type="Proteomes" id="UP000014227"/>
    </source>
</evidence>
<dbReference type="InterPro" id="IPR048641">
    <property type="entry name" value="RlmN_N"/>
</dbReference>
<keyword evidence="3 12" id="KW-0963">Cytoplasm</keyword>
<dbReference type="FunCoup" id="S0EVG1">
    <property type="interactions" value="437"/>
</dbReference>
<evidence type="ECO:0000256" key="4">
    <source>
        <dbReference type="ARBA" id="ARBA00022552"/>
    </source>
</evidence>
<evidence type="ECO:0000256" key="3">
    <source>
        <dbReference type="ARBA" id="ARBA00022490"/>
    </source>
</evidence>
<comment type="cofactor">
    <cofactor evidence="12">
        <name>[4Fe-4S] cluster</name>
        <dbReference type="ChEBI" id="CHEBI:49883"/>
    </cofactor>
    <text evidence="12">Binds 1 [4Fe-4S] cluster. The cluster is coordinated with 3 cysteines and an exchangeable S-adenosyl-L-methionine.</text>
</comment>
<dbReference type="KEGG" id="ccz:CCALI_01956"/>
<dbReference type="eggNOG" id="COG0820">
    <property type="taxonomic scope" value="Bacteria"/>
</dbReference>
<dbReference type="GO" id="GO:0002935">
    <property type="term" value="F:tRNA (adenine(37)-C2)-methyltransferase activity"/>
    <property type="evidence" value="ECO:0007669"/>
    <property type="project" value="UniProtKB-UniRule"/>
</dbReference>
<dbReference type="STRING" id="454171.CP488_02136"/>
<feature type="active site" description="S-methylcysteine intermediate" evidence="12">
    <location>
        <position position="336"/>
    </location>
</feature>
<feature type="binding site" evidence="12">
    <location>
        <begin position="214"/>
        <end position="216"/>
    </location>
    <ligand>
        <name>S-adenosyl-L-methionine</name>
        <dbReference type="ChEBI" id="CHEBI:59789"/>
    </ligand>
</feature>
<comment type="miscellaneous">
    <text evidence="12">Reaction proceeds by a ping-pong mechanism involving intermediate methylation of a conserved cysteine residue.</text>
</comment>
<keyword evidence="2 12" id="KW-0004">4Fe-4S</keyword>
<feature type="binding site" evidence="12">
    <location>
        <position position="118"/>
    </location>
    <ligand>
        <name>[4Fe-4S] cluster</name>
        <dbReference type="ChEBI" id="CHEBI:49883"/>
        <note>4Fe-4S-S-AdoMet</note>
    </ligand>
</feature>
<dbReference type="InterPro" id="IPR007197">
    <property type="entry name" value="rSAM"/>
</dbReference>
<proteinExistence type="inferred from homology"/>
<evidence type="ECO:0000256" key="6">
    <source>
        <dbReference type="ARBA" id="ARBA00022679"/>
    </source>
</evidence>
<dbReference type="Gene3D" id="3.20.20.70">
    <property type="entry name" value="Aldolase class I"/>
    <property type="match status" value="1"/>
</dbReference>
<reference evidence="15" key="1">
    <citation type="submission" date="2013-03" db="EMBL/GenBank/DDBJ databases">
        <title>Genome sequence of Chthonomonas calidirosea, the first sequenced genome from the Armatimonadetes phylum (formally candidate division OP10).</title>
        <authorList>
            <person name="Lee K.C.Y."/>
            <person name="Morgan X.C."/>
            <person name="Dunfield P.F."/>
            <person name="Tamas I."/>
            <person name="Houghton K.M."/>
            <person name="Vyssotski M."/>
            <person name="Ryan J.L.J."/>
            <person name="Lagutin K."/>
            <person name="McDonald I.R."/>
            <person name="Stott M.B."/>
        </authorList>
    </citation>
    <scope>NUCLEOTIDE SEQUENCE [LARGE SCALE GENOMIC DNA]</scope>
    <source>
        <strain evidence="15">DSM 23976 / ICMP 18418 / T49</strain>
    </source>
</reference>
<dbReference type="InterPro" id="IPR058240">
    <property type="entry name" value="rSAM_sf"/>
</dbReference>
<dbReference type="HAMAP" id="MF_01849">
    <property type="entry name" value="RNA_methyltr_RlmN"/>
    <property type="match status" value="1"/>
</dbReference>
<dbReference type="SFLD" id="SFLDS00029">
    <property type="entry name" value="Radical_SAM"/>
    <property type="match status" value="1"/>
</dbReference>
<evidence type="ECO:0000256" key="8">
    <source>
        <dbReference type="ARBA" id="ARBA00022694"/>
    </source>
</evidence>
<dbReference type="GO" id="GO:0005737">
    <property type="term" value="C:cytoplasm"/>
    <property type="evidence" value="ECO:0007669"/>
    <property type="project" value="UniProtKB-SubCell"/>
</dbReference>
<protein>
    <recommendedName>
        <fullName evidence="12">Probable dual-specificity RNA methyltransferase RlmN</fullName>
        <ecNumber evidence="12">2.1.1.192</ecNumber>
    </recommendedName>
    <alternativeName>
        <fullName evidence="12">23S rRNA (adenine(2503)-C(2))-methyltransferase</fullName>
    </alternativeName>
    <alternativeName>
        <fullName evidence="12">23S rRNA m2A2503 methyltransferase</fullName>
    </alternativeName>
    <alternativeName>
        <fullName evidence="12">Ribosomal RNA large subunit methyltransferase N</fullName>
    </alternativeName>
    <alternativeName>
        <fullName evidence="12">tRNA (adenine(37)-C(2))-methyltransferase</fullName>
    </alternativeName>
    <alternativeName>
        <fullName evidence="12">tRNA m2A37 methyltransferase</fullName>
    </alternativeName>
</protein>
<keyword evidence="4 12" id="KW-0698">rRNA processing</keyword>
<comment type="subcellular location">
    <subcellularLocation>
        <location evidence="1 12">Cytoplasm</location>
    </subcellularLocation>
</comment>
<feature type="active site" description="Proton acceptor" evidence="12">
    <location>
        <position position="94"/>
    </location>
</feature>